<dbReference type="InterPro" id="IPR036890">
    <property type="entry name" value="HATPase_C_sf"/>
</dbReference>
<evidence type="ECO:0000313" key="2">
    <source>
        <dbReference type="Proteomes" id="UP001234989"/>
    </source>
</evidence>
<accession>A0AAF0TPM7</accession>
<gene>
    <name evidence="1" type="ORF">MTR67_014365</name>
</gene>
<dbReference type="SUPFAM" id="SSF55874">
    <property type="entry name" value="ATPase domain of HSP90 chaperone/DNA topoisomerase II/histidine kinase"/>
    <property type="match status" value="1"/>
</dbReference>
<dbReference type="PANTHER" id="PTHR32387">
    <property type="entry name" value="WU:FJ29H11"/>
    <property type="match status" value="1"/>
</dbReference>
<sequence length="1794" mass="203559">MGTPKEHIEEIRRSKFSIGGEANPLTEDLHQAVKNLSAELYAKDVHFLMELIQNAEDNEYEEGVDPSLEFVVTSKDITETGAQATLLIFNNEKGFSRKNIESICSVGRSTKKGNRKRGYIGEKGVCGCWVCFHGVWGGGGSFGFSPEMADLMGLGRVFGGFSEFEARSLHGSLHGLCSGVRKKENGWVFGGVLPEKEENERRFWVAGDWPESGGIGFKSVFLITARPYIFSNGYQIRFSEEPCQHCNVGYIVPEWVEANPTLSVIRQVYGSSATLPATTLVLPLKSDKVKPVKQKLSSIHPEVLLFLSKIKKLSVREDNEDPRLNTVSAISISSETDFVKKKNIDAESYLLHLSADEKSGLGECSYYMWKQKFPVRREHRVDRRMEVDEWVITLAFPNGERLNRGTSSPGIYAFLPTEMVTNFPFIIQADFLLASSRETILLDDIWNQGILDCVPSAFVNAFTSLVRSSEDAPISTLTHMFGFLPVNESPYPILNHVRDSIKRKLLDESIIPCESYVKQQFFQKPNDVGRLFPAFWNLLTKARKQGVVLHSISSHGRFIVNSAFDKEMYNHILNFLEVKQVDHGWYAKCIQSSNFVLGVSEDVYLELLAFVAERWSSSFKTTEMMNIQLLKYVDFDDDVVLCSIYEALNGDHSLLLSREPGHISWLINWNSEFRFVNHLFFAKSTQAAVGDHSKSQTVLDWLKDEVKVRSVNVHDYAVLLLNSHSDDRKIAMALAHFLHQSLTRNYLYKDQVAALCRKLPLVDHYGHVTRQRKGVVVPANGSKWAQLIGSNPWKDEGYVVLGEDYLHSGSYAGVCISKEELLAFLKNNVAAMDIPDLPPPDAEISSMASPLTKENALLMLDWIRKMKRNRFSFPKRFLTCIREGSWLKVSLSGSPGYRPPSKSFFHTSSWGHLLQNRSVIVDIPLVDQGFYGSELIQYKEELSTTGVMFEFKEACEYIGQHFMSLATYSTLTKVHVMSILNFIKYLREKYLSPDTFINSIKDRPWLQTTQGEKSPQESVFLDSEWDAASQISDIPFIDNKHYGSAILSFKTELKLLGVVVGFNQNYQLVVDNLRSPTRLGCLSSDALFLILKCIRNLRSSEKICRALKDNKCMKSINMGWKTPAKCVLLDPVWGCLLQVFCSFPLIDTNFYGSNILSFKRELQKLGVVVNFEEATKAFVAVFRQQTSKGSLNKDSAHSLLSCYRKLKKTSFNFPSDLKSCIQEVEWLRTRTGDKLPKECILFDSAWEALSSISLLPFIDDSEARYGRSIHEYKDELKSLGVAVTFESGAKFVPASLRFPDDPSVITVPAAISLLVCLQKLEVDNNDYLIALRLKLARKWMKTNAGYRSPDKCFLFGPQWNPILLPEDGPFIDENFYGSNIGSYKKELKSLGVVVEIGDGCSLLADYLDSHSSRITITRIYKYLSKFNWEPAKEDARKIWIPNGDNDGDWVNCDDCVLHDKSGYFGLQLHVLEKHYDKELLSFFSKLGVKSNPSLDDFIKLWNSWENAGRSLSQSECQTFWEFIVKHWSSRTEKFLSENLSKLPASSGLKKEILMLDKRDVFIGDDLYLKDLFEKSSSHHLFVWYPQPSLQSLPRQELLEIYSKIGVRNLSESVLKKSLSSVNCDGLKQVQPKEIFIGGRGLFKLILGFLADPLLQMEVHKRHEALKCLMDVSIFATLEPITMDCSLSLSSGEVLNVEVSRMICWERKSSKIFLQKLDKSGGYKSKLEYATYFSEVVTEGILKEKEDFVPQLAELIKLGFILEFDEAAIEFLMKTENLQIFLEDEEFLSSAFTSE</sequence>
<protein>
    <recommendedName>
        <fullName evidence="3">Sacsin</fullName>
    </recommendedName>
</protein>
<name>A0AAF0TPM7_SOLVR</name>
<evidence type="ECO:0000313" key="1">
    <source>
        <dbReference type="EMBL" id="WMV20980.1"/>
    </source>
</evidence>
<keyword evidence="2" id="KW-1185">Reference proteome</keyword>
<dbReference type="Gene3D" id="3.30.565.10">
    <property type="entry name" value="Histidine kinase-like ATPase, C-terminal domain"/>
    <property type="match status" value="1"/>
</dbReference>
<dbReference type="InterPro" id="IPR052957">
    <property type="entry name" value="Auxin_embryo_med"/>
</dbReference>
<dbReference type="PANTHER" id="PTHR32387:SF3">
    <property type="entry name" value="ATP_DNA BINDING PROTEIN"/>
    <property type="match status" value="1"/>
</dbReference>
<dbReference type="Proteomes" id="UP001234989">
    <property type="component" value="Chromosome 3"/>
</dbReference>
<dbReference type="EMBL" id="CP133614">
    <property type="protein sequence ID" value="WMV20980.1"/>
    <property type="molecule type" value="Genomic_DNA"/>
</dbReference>
<evidence type="ECO:0008006" key="3">
    <source>
        <dbReference type="Google" id="ProtNLM"/>
    </source>
</evidence>
<reference evidence="1" key="1">
    <citation type="submission" date="2023-08" db="EMBL/GenBank/DDBJ databases">
        <title>A de novo genome assembly of Solanum verrucosum Schlechtendal, a Mexican diploid species geographically isolated from the other diploid A-genome species in potato relatives.</title>
        <authorList>
            <person name="Hosaka K."/>
        </authorList>
    </citation>
    <scope>NUCLEOTIDE SEQUENCE</scope>
    <source>
        <tissue evidence="1">Young leaves</tissue>
    </source>
</reference>
<proteinExistence type="predicted"/>
<organism evidence="1 2">
    <name type="scientific">Solanum verrucosum</name>
    <dbReference type="NCBI Taxonomy" id="315347"/>
    <lineage>
        <taxon>Eukaryota</taxon>
        <taxon>Viridiplantae</taxon>
        <taxon>Streptophyta</taxon>
        <taxon>Embryophyta</taxon>
        <taxon>Tracheophyta</taxon>
        <taxon>Spermatophyta</taxon>
        <taxon>Magnoliopsida</taxon>
        <taxon>eudicotyledons</taxon>
        <taxon>Gunneridae</taxon>
        <taxon>Pentapetalae</taxon>
        <taxon>asterids</taxon>
        <taxon>lamiids</taxon>
        <taxon>Solanales</taxon>
        <taxon>Solanaceae</taxon>
        <taxon>Solanoideae</taxon>
        <taxon>Solaneae</taxon>
        <taxon>Solanum</taxon>
    </lineage>
</organism>